<proteinExistence type="predicted"/>
<accession>A0A9X2VFW3</accession>
<dbReference type="RefSeq" id="WP_259620835.1">
    <property type="nucleotide sequence ID" value="NZ_JANYMP010000001.1"/>
</dbReference>
<dbReference type="SUPFAM" id="SSF46689">
    <property type="entry name" value="Homeodomain-like"/>
    <property type="match status" value="1"/>
</dbReference>
<organism evidence="4 5">
    <name type="scientific">Umezawaea endophytica</name>
    <dbReference type="NCBI Taxonomy" id="1654476"/>
    <lineage>
        <taxon>Bacteria</taxon>
        <taxon>Bacillati</taxon>
        <taxon>Actinomycetota</taxon>
        <taxon>Actinomycetes</taxon>
        <taxon>Pseudonocardiales</taxon>
        <taxon>Pseudonocardiaceae</taxon>
        <taxon>Umezawaea</taxon>
    </lineage>
</organism>
<dbReference type="PANTHER" id="PTHR30055:SF231">
    <property type="entry name" value="TRANSCRIPTIONAL REGULATORY PROTEIN (PROBABLY DEOR-FAMILY)-RELATED"/>
    <property type="match status" value="1"/>
</dbReference>
<dbReference type="InterPro" id="IPR009057">
    <property type="entry name" value="Homeodomain-like_sf"/>
</dbReference>
<dbReference type="PANTHER" id="PTHR30055">
    <property type="entry name" value="HTH-TYPE TRANSCRIPTIONAL REGULATOR RUTR"/>
    <property type="match status" value="1"/>
</dbReference>
<dbReference type="Proteomes" id="UP001141259">
    <property type="component" value="Unassembled WGS sequence"/>
</dbReference>
<dbReference type="InterPro" id="IPR041583">
    <property type="entry name" value="TetR_C_31"/>
</dbReference>
<dbReference type="Pfam" id="PF17940">
    <property type="entry name" value="TetR_C_31"/>
    <property type="match status" value="1"/>
</dbReference>
<dbReference type="PROSITE" id="PS50977">
    <property type="entry name" value="HTH_TETR_2"/>
    <property type="match status" value="1"/>
</dbReference>
<dbReference type="EMBL" id="JANYMP010000001">
    <property type="protein sequence ID" value="MCS7475312.1"/>
    <property type="molecule type" value="Genomic_DNA"/>
</dbReference>
<dbReference type="InterPro" id="IPR050109">
    <property type="entry name" value="HTH-type_TetR-like_transc_reg"/>
</dbReference>
<dbReference type="GO" id="GO:0000976">
    <property type="term" value="F:transcription cis-regulatory region binding"/>
    <property type="evidence" value="ECO:0007669"/>
    <property type="project" value="TreeGrafter"/>
</dbReference>
<feature type="DNA-binding region" description="H-T-H motif" evidence="2">
    <location>
        <begin position="36"/>
        <end position="55"/>
    </location>
</feature>
<keyword evidence="1 2" id="KW-0238">DNA-binding</keyword>
<keyword evidence="5" id="KW-1185">Reference proteome</keyword>
<protein>
    <submittedName>
        <fullName evidence="4">TetR family transcriptional regulator</fullName>
    </submittedName>
</protein>
<dbReference type="Pfam" id="PF00440">
    <property type="entry name" value="TetR_N"/>
    <property type="match status" value="1"/>
</dbReference>
<feature type="domain" description="HTH tetR-type" evidence="3">
    <location>
        <begin position="13"/>
        <end position="73"/>
    </location>
</feature>
<dbReference type="InterPro" id="IPR001647">
    <property type="entry name" value="HTH_TetR"/>
</dbReference>
<gene>
    <name evidence="4" type="ORF">NZH93_00470</name>
</gene>
<evidence type="ECO:0000259" key="3">
    <source>
        <dbReference type="PROSITE" id="PS50977"/>
    </source>
</evidence>
<evidence type="ECO:0000256" key="2">
    <source>
        <dbReference type="PROSITE-ProRule" id="PRU00335"/>
    </source>
</evidence>
<reference evidence="4" key="1">
    <citation type="submission" date="2022-08" db="EMBL/GenBank/DDBJ databases">
        <authorList>
            <person name="Tistechok S."/>
            <person name="Samborskyy M."/>
            <person name="Roman I."/>
        </authorList>
    </citation>
    <scope>NUCLEOTIDE SEQUENCE</scope>
    <source>
        <strain evidence="4">DSM 103496</strain>
    </source>
</reference>
<evidence type="ECO:0000313" key="4">
    <source>
        <dbReference type="EMBL" id="MCS7475312.1"/>
    </source>
</evidence>
<evidence type="ECO:0000313" key="5">
    <source>
        <dbReference type="Proteomes" id="UP001141259"/>
    </source>
</evidence>
<evidence type="ECO:0000256" key="1">
    <source>
        <dbReference type="ARBA" id="ARBA00023125"/>
    </source>
</evidence>
<dbReference type="Gene3D" id="1.10.357.10">
    <property type="entry name" value="Tetracycline Repressor, domain 2"/>
    <property type="match status" value="1"/>
</dbReference>
<sequence length="184" mass="20139">MASAAPSPRRRDPHRRERIIEAAVEVIGETGPASLTHRAAAARAGVPLGSTTYYFADLDELFDAAVRAVAERNVARLREWARSLPERADLCAELAAFLVLLTTRYRASSVLAYELYGIALRRPALRAASTAWDDMLSEVFALRVDATTAKALTVMFDGLLHHALVSPRALGRADFEAPLRRLLG</sequence>
<dbReference type="AlphaFoldDB" id="A0A9X2VFW3"/>
<comment type="caution">
    <text evidence="4">The sequence shown here is derived from an EMBL/GenBank/DDBJ whole genome shotgun (WGS) entry which is preliminary data.</text>
</comment>
<dbReference type="GO" id="GO:0003700">
    <property type="term" value="F:DNA-binding transcription factor activity"/>
    <property type="evidence" value="ECO:0007669"/>
    <property type="project" value="TreeGrafter"/>
</dbReference>
<name>A0A9X2VFW3_9PSEU</name>